<feature type="compositionally biased region" description="Basic and acidic residues" evidence="1">
    <location>
        <begin position="1"/>
        <end position="15"/>
    </location>
</feature>
<sequence>MVKGFHKGDRVRIDIPDETDPDHDRFHGEQGVVQDIIEDDAGSETGDPRDNILYQIQLNNGKEMGFRWRDLRPADTV</sequence>
<dbReference type="GeneID" id="95969474"/>
<evidence type="ECO:0000256" key="1">
    <source>
        <dbReference type="SAM" id="MobiDB-lite"/>
    </source>
</evidence>
<dbReference type="AlphaFoldDB" id="A0A1I3QAX5"/>
<evidence type="ECO:0000313" key="3">
    <source>
        <dbReference type="EMBL" id="SFJ30845.1"/>
    </source>
</evidence>
<feature type="domain" description="DUF8139" evidence="2">
    <location>
        <begin position="4"/>
        <end position="74"/>
    </location>
</feature>
<organism evidence="3 4">
    <name type="scientific">Natronobacterium gregoryi</name>
    <dbReference type="NCBI Taxonomy" id="44930"/>
    <lineage>
        <taxon>Archaea</taxon>
        <taxon>Methanobacteriati</taxon>
        <taxon>Methanobacteriota</taxon>
        <taxon>Stenosarchaea group</taxon>
        <taxon>Halobacteria</taxon>
        <taxon>Halobacteriales</taxon>
        <taxon>Natrialbaceae</taxon>
        <taxon>Natronobacterium</taxon>
    </lineage>
</organism>
<proteinExistence type="predicted"/>
<accession>A0A1I3QAX5</accession>
<name>A0A1I3QAX5_9EURY</name>
<reference evidence="3 4" key="1">
    <citation type="submission" date="2016-10" db="EMBL/GenBank/DDBJ databases">
        <authorList>
            <person name="de Groot N.N."/>
        </authorList>
    </citation>
    <scope>NUCLEOTIDE SEQUENCE [LARGE SCALE GENOMIC DNA]</scope>
    <source>
        <strain evidence="3 4">SP2</strain>
    </source>
</reference>
<dbReference type="Proteomes" id="UP000182829">
    <property type="component" value="Unassembled WGS sequence"/>
</dbReference>
<dbReference type="InterPro" id="IPR058452">
    <property type="entry name" value="DUF8139"/>
</dbReference>
<feature type="region of interest" description="Disordered" evidence="1">
    <location>
        <begin position="1"/>
        <end position="26"/>
    </location>
</feature>
<evidence type="ECO:0000259" key="2">
    <source>
        <dbReference type="Pfam" id="PF26460"/>
    </source>
</evidence>
<dbReference type="Pfam" id="PF26460">
    <property type="entry name" value="DUF8139"/>
    <property type="match status" value="1"/>
</dbReference>
<dbReference type="RefSeq" id="WP_015233856.1">
    <property type="nucleotide sequence ID" value="NZ_FORO01000021.1"/>
</dbReference>
<gene>
    <name evidence="3" type="ORF">SAMN05443661_12148</name>
</gene>
<dbReference type="EMBL" id="FORO01000021">
    <property type="protein sequence ID" value="SFJ30845.1"/>
    <property type="molecule type" value="Genomic_DNA"/>
</dbReference>
<dbReference type="OMA" id="VDFRWRD"/>
<evidence type="ECO:0000313" key="4">
    <source>
        <dbReference type="Proteomes" id="UP000182829"/>
    </source>
</evidence>
<protein>
    <recommendedName>
        <fullName evidence="2">DUF8139 domain-containing protein</fullName>
    </recommendedName>
</protein>